<dbReference type="AlphaFoldDB" id="A0A4D6WPP3"/>
<evidence type="ECO:0000313" key="2">
    <source>
        <dbReference type="EMBL" id="QCI04771.1"/>
    </source>
</evidence>
<dbReference type="SUPFAM" id="SSF50249">
    <property type="entry name" value="Nucleic acid-binding proteins"/>
    <property type="match status" value="2"/>
</dbReference>
<dbReference type="EMBL" id="MK814615">
    <property type="protein sequence ID" value="QCI04771.1"/>
    <property type="molecule type" value="Genomic_DNA"/>
</dbReference>
<dbReference type="InterPro" id="IPR052757">
    <property type="entry name" value="Ribosomal_protein_S1"/>
</dbReference>
<keyword evidence="2" id="KW-0687">Ribonucleoprotein</keyword>
<dbReference type="GO" id="GO:0003676">
    <property type="term" value="F:nucleic acid binding"/>
    <property type="evidence" value="ECO:0007669"/>
    <property type="project" value="InterPro"/>
</dbReference>
<gene>
    <name evidence="2" type="primary">rps1</name>
</gene>
<dbReference type="PANTHER" id="PTHR47559">
    <property type="entry name" value="OS03G0844900 PROTEIN"/>
    <property type="match status" value="1"/>
</dbReference>
<sequence>MKNILYKNKYKGKKFKTILKYYQYNLTLGDIVAGIIKYQELTGFLVDIGDNIAAYLPYEEIHLNTRYYNQNITSLLYMIREFFLVAYNQTNKKSILSIKRLEYIRAWKRIRQLYLEDIIFNLKIHYMNKGGIITSIEGLQGFIPNSHKYMINYNISNLNSSTKCKLLIINEHKNEIILNQKSALLCLSKHKFRLGELIYGIIINIQNYGIFIDIQGILGLLHISQISVDYIPNIYHIFHINQLLKVKIIHINTKQGRLSVSKKNTY</sequence>
<protein>
    <submittedName>
        <fullName evidence="2">Ribosomal protein S1</fullName>
    </submittedName>
</protein>
<dbReference type="Pfam" id="PF00575">
    <property type="entry name" value="S1"/>
    <property type="match status" value="1"/>
</dbReference>
<dbReference type="PROSITE" id="PS50126">
    <property type="entry name" value="S1"/>
    <property type="match status" value="2"/>
</dbReference>
<dbReference type="InterPro" id="IPR012340">
    <property type="entry name" value="NA-bd_OB-fold"/>
</dbReference>
<dbReference type="GO" id="GO:0005840">
    <property type="term" value="C:ribosome"/>
    <property type="evidence" value="ECO:0007669"/>
    <property type="project" value="UniProtKB-KW"/>
</dbReference>
<feature type="domain" description="S1 motif" evidence="1">
    <location>
        <begin position="195"/>
        <end position="263"/>
    </location>
</feature>
<dbReference type="SMART" id="SM00316">
    <property type="entry name" value="S1"/>
    <property type="match status" value="3"/>
</dbReference>
<reference evidence="2" key="2">
    <citation type="submission" date="2019-04" db="EMBL/GenBank/DDBJ databases">
        <authorList>
            <person name="Pasella M."/>
        </authorList>
    </citation>
    <scope>NUCLEOTIDE SEQUENCE</scope>
    <source>
        <strain evidence="2">PD2926</strain>
    </source>
</reference>
<feature type="domain" description="S1 motif" evidence="1">
    <location>
        <begin position="29"/>
        <end position="99"/>
    </location>
</feature>
<dbReference type="InterPro" id="IPR003029">
    <property type="entry name" value="S1_domain"/>
</dbReference>
<geneLocation type="plastid" evidence="2"/>
<proteinExistence type="predicted"/>
<name>A0A4D6WPP3_9FLOR</name>
<dbReference type="Gene3D" id="2.40.50.140">
    <property type="entry name" value="Nucleic acid-binding proteins"/>
    <property type="match status" value="2"/>
</dbReference>
<evidence type="ECO:0000259" key="1">
    <source>
        <dbReference type="PROSITE" id="PS50126"/>
    </source>
</evidence>
<organism evidence="2">
    <name type="scientific">Bornetia secundiflora</name>
    <dbReference type="NCBI Taxonomy" id="2575637"/>
    <lineage>
        <taxon>Eukaryota</taxon>
        <taxon>Rhodophyta</taxon>
        <taxon>Florideophyceae</taxon>
        <taxon>Rhodymeniophycidae</taxon>
        <taxon>Ceramiales</taxon>
        <taxon>Wrangeliaceae</taxon>
        <taxon>Bornetia</taxon>
    </lineage>
</organism>
<keyword evidence="2" id="KW-0689">Ribosomal protein</keyword>
<dbReference type="PANTHER" id="PTHR47559:SF1">
    <property type="entry name" value="OS03G0844900 PROTEIN"/>
    <property type="match status" value="1"/>
</dbReference>
<reference evidence="2" key="1">
    <citation type="journal article" date="2019" name="Mol. Phylogenet. Evol.">
        <title>Morphological evolution and classification of the red algal order Ceramiales inferred using plastid phylogenomics.</title>
        <authorList>
            <person name="Diaz-Tapia P."/>
            <person name="Pasella M.M."/>
            <person name="Verbruggen H."/>
            <person name="Maggs C.A."/>
        </authorList>
    </citation>
    <scope>NUCLEOTIDE SEQUENCE</scope>
    <source>
        <strain evidence="2">PD2926</strain>
    </source>
</reference>
<keyword evidence="2" id="KW-0934">Plastid</keyword>
<accession>A0A4D6WPP3</accession>